<dbReference type="KEGG" id="amt:Amet_4790"/>
<dbReference type="HOGENOM" id="CLU_048756_0_2_9"/>
<accession>A6TXD8</accession>
<evidence type="ECO:0000313" key="3">
    <source>
        <dbReference type="Proteomes" id="UP000001572"/>
    </source>
</evidence>
<reference evidence="3" key="1">
    <citation type="journal article" date="2016" name="Genome Announc.">
        <title>Complete genome sequence of Alkaliphilus metalliredigens strain QYMF, an alkaliphilic and metal-reducing bacterium isolated from borax-contaminated leachate ponds.</title>
        <authorList>
            <person name="Hwang C."/>
            <person name="Copeland A."/>
            <person name="Lucas S."/>
            <person name="Lapidus A."/>
            <person name="Barry K."/>
            <person name="Detter J.C."/>
            <person name="Glavina Del Rio T."/>
            <person name="Hammon N."/>
            <person name="Israni S."/>
            <person name="Dalin E."/>
            <person name="Tice H."/>
            <person name="Pitluck S."/>
            <person name="Chertkov O."/>
            <person name="Brettin T."/>
            <person name="Bruce D."/>
            <person name="Han C."/>
            <person name="Schmutz J."/>
            <person name="Larimer F."/>
            <person name="Land M.L."/>
            <person name="Hauser L."/>
            <person name="Kyrpides N."/>
            <person name="Mikhailova N."/>
            <person name="Ye Q."/>
            <person name="Zhou J."/>
            <person name="Richardson P."/>
            <person name="Fields M.W."/>
        </authorList>
    </citation>
    <scope>NUCLEOTIDE SEQUENCE [LARGE SCALE GENOMIC DNA]</scope>
    <source>
        <strain evidence="3">QYMF</strain>
    </source>
</reference>
<evidence type="ECO:0000256" key="1">
    <source>
        <dbReference type="PIRSR" id="PIRSR016184-1"/>
    </source>
</evidence>
<dbReference type="InterPro" id="IPR003719">
    <property type="entry name" value="Phenazine_PhzF-like"/>
</dbReference>
<dbReference type="SUPFAM" id="SSF54506">
    <property type="entry name" value="Diaminopimelate epimerase-like"/>
    <property type="match status" value="1"/>
</dbReference>
<proteinExistence type="predicted"/>
<dbReference type="AlphaFoldDB" id="A6TXD8"/>
<dbReference type="RefSeq" id="WP_012065741.1">
    <property type="nucleotide sequence ID" value="NC_009633.1"/>
</dbReference>
<dbReference type="NCBIfam" id="TIGR00654">
    <property type="entry name" value="PhzF_family"/>
    <property type="match status" value="1"/>
</dbReference>
<keyword evidence="3" id="KW-1185">Reference proteome</keyword>
<dbReference type="PANTHER" id="PTHR13774">
    <property type="entry name" value="PHENAZINE BIOSYNTHESIS PROTEIN"/>
    <property type="match status" value="1"/>
</dbReference>
<name>A6TXD8_ALKMQ</name>
<dbReference type="EMBL" id="CP000724">
    <property type="protein sequence ID" value="ABR50856.1"/>
    <property type="molecule type" value="Genomic_DNA"/>
</dbReference>
<dbReference type="Pfam" id="PF02567">
    <property type="entry name" value="PhzC-PhzF"/>
    <property type="match status" value="1"/>
</dbReference>
<dbReference type="STRING" id="293826.Amet_4790"/>
<dbReference type="Proteomes" id="UP000001572">
    <property type="component" value="Chromosome"/>
</dbReference>
<dbReference type="OrthoDB" id="9788221at2"/>
<feature type="active site" evidence="1">
    <location>
        <position position="46"/>
    </location>
</feature>
<dbReference type="Gene3D" id="3.10.310.10">
    <property type="entry name" value="Diaminopimelate Epimerase, Chain A, domain 1"/>
    <property type="match status" value="2"/>
</dbReference>
<sequence>MDYIVYQADAFTNKRFGGNPAAVVPNAKGLEEITMQQIAKEMNLSETAFVFPMDERGDQYEVRFFTPQKEVALCGHATVATFHVLYEKGYIKRQSRPTILKQRTKAGLLKVYLDVSQGKLQKVMMEQALPEIINHEFNQVELCNILGIKVADMGINEIKVKPQIISTGLRDIIVPIKSLEVLKKMKIDMEKLSQYSKKVGVVGLHAFTLETMDKRNTAHCRNFAPAVGINEESATGTANGALAVFLAANEIISIKEEKNLIFEQGYFMDRPSTIHCTIKRDQDNYSVNVGGQAVIVLEGVLKFP</sequence>
<gene>
    <name evidence="2" type="ordered locus">Amet_4790</name>
</gene>
<organism evidence="2 3">
    <name type="scientific">Alkaliphilus metalliredigens (strain QYMF)</name>
    <dbReference type="NCBI Taxonomy" id="293826"/>
    <lineage>
        <taxon>Bacteria</taxon>
        <taxon>Bacillati</taxon>
        <taxon>Bacillota</taxon>
        <taxon>Clostridia</taxon>
        <taxon>Peptostreptococcales</taxon>
        <taxon>Natronincolaceae</taxon>
        <taxon>Alkaliphilus</taxon>
    </lineage>
</organism>
<protein>
    <submittedName>
        <fullName evidence="2">Phenazine biosynthesis protein PhzF family</fullName>
    </submittedName>
</protein>
<dbReference type="PIRSF" id="PIRSF016184">
    <property type="entry name" value="PhzC_PhzF"/>
    <property type="match status" value="1"/>
</dbReference>
<evidence type="ECO:0000313" key="2">
    <source>
        <dbReference type="EMBL" id="ABR50856.1"/>
    </source>
</evidence>
<dbReference type="eggNOG" id="COG0384">
    <property type="taxonomic scope" value="Bacteria"/>
</dbReference>
<dbReference type="GO" id="GO:0005737">
    <property type="term" value="C:cytoplasm"/>
    <property type="evidence" value="ECO:0007669"/>
    <property type="project" value="TreeGrafter"/>
</dbReference>
<dbReference type="GO" id="GO:0016853">
    <property type="term" value="F:isomerase activity"/>
    <property type="evidence" value="ECO:0007669"/>
    <property type="project" value="TreeGrafter"/>
</dbReference>